<organism evidence="8 9">
    <name type="scientific">Arthrobacter wenxiniae</name>
    <dbReference type="NCBI Taxonomy" id="2713570"/>
    <lineage>
        <taxon>Bacteria</taxon>
        <taxon>Bacillati</taxon>
        <taxon>Actinomycetota</taxon>
        <taxon>Actinomycetes</taxon>
        <taxon>Micrococcales</taxon>
        <taxon>Micrococcaceae</taxon>
        <taxon>Arthrobacter</taxon>
    </lineage>
</organism>
<feature type="transmembrane region" description="Helical" evidence="6">
    <location>
        <begin position="20"/>
        <end position="41"/>
    </location>
</feature>
<dbReference type="Pfam" id="PF04932">
    <property type="entry name" value="Wzy_C"/>
    <property type="match status" value="1"/>
</dbReference>
<dbReference type="GO" id="GO:0016874">
    <property type="term" value="F:ligase activity"/>
    <property type="evidence" value="ECO:0007669"/>
    <property type="project" value="UniProtKB-KW"/>
</dbReference>
<dbReference type="EMBL" id="JAAMFM010000005">
    <property type="protein sequence ID" value="NVM94400.1"/>
    <property type="molecule type" value="Genomic_DNA"/>
</dbReference>
<proteinExistence type="predicted"/>
<comment type="caution">
    <text evidence="8">The sequence shown here is derived from an EMBL/GenBank/DDBJ whole genome shotgun (WGS) entry which is preliminary data.</text>
</comment>
<feature type="transmembrane region" description="Helical" evidence="6">
    <location>
        <begin position="208"/>
        <end position="237"/>
    </location>
</feature>
<keyword evidence="4 6" id="KW-0472">Membrane</keyword>
<name>A0A7Y7IFA2_9MICC</name>
<feature type="region of interest" description="Disordered" evidence="5">
    <location>
        <begin position="636"/>
        <end position="655"/>
    </location>
</feature>
<evidence type="ECO:0000256" key="2">
    <source>
        <dbReference type="ARBA" id="ARBA00022692"/>
    </source>
</evidence>
<protein>
    <submittedName>
        <fullName evidence="8">O-antigen ligase family protein</fullName>
    </submittedName>
</protein>
<evidence type="ECO:0000259" key="7">
    <source>
        <dbReference type="Pfam" id="PF04932"/>
    </source>
</evidence>
<keyword evidence="2 6" id="KW-0812">Transmembrane</keyword>
<evidence type="ECO:0000313" key="9">
    <source>
        <dbReference type="Proteomes" id="UP000543556"/>
    </source>
</evidence>
<feature type="transmembrane region" description="Helical" evidence="6">
    <location>
        <begin position="249"/>
        <end position="274"/>
    </location>
</feature>
<feature type="transmembrane region" description="Helical" evidence="6">
    <location>
        <begin position="62"/>
        <end position="84"/>
    </location>
</feature>
<dbReference type="PANTHER" id="PTHR37422:SF23">
    <property type="entry name" value="TEICHURONIC ACID BIOSYNTHESIS PROTEIN TUAE"/>
    <property type="match status" value="1"/>
</dbReference>
<evidence type="ECO:0000256" key="6">
    <source>
        <dbReference type="SAM" id="Phobius"/>
    </source>
</evidence>
<feature type="transmembrane region" description="Helical" evidence="6">
    <location>
        <begin position="435"/>
        <end position="455"/>
    </location>
</feature>
<evidence type="ECO:0000256" key="1">
    <source>
        <dbReference type="ARBA" id="ARBA00004141"/>
    </source>
</evidence>
<feature type="transmembrane region" description="Helical" evidence="6">
    <location>
        <begin position="602"/>
        <end position="622"/>
    </location>
</feature>
<keyword evidence="3 6" id="KW-1133">Transmembrane helix</keyword>
<evidence type="ECO:0000313" key="8">
    <source>
        <dbReference type="EMBL" id="NVM94400.1"/>
    </source>
</evidence>
<accession>A0A7Y7IFA2</accession>
<feature type="transmembrane region" description="Helical" evidence="6">
    <location>
        <begin position="286"/>
        <end position="302"/>
    </location>
</feature>
<feature type="transmembrane region" description="Helical" evidence="6">
    <location>
        <begin position="90"/>
        <end position="107"/>
    </location>
</feature>
<evidence type="ECO:0000256" key="3">
    <source>
        <dbReference type="ARBA" id="ARBA00022989"/>
    </source>
</evidence>
<feature type="transmembrane region" description="Helical" evidence="6">
    <location>
        <begin position="322"/>
        <end position="347"/>
    </location>
</feature>
<evidence type="ECO:0000256" key="5">
    <source>
        <dbReference type="SAM" id="MobiDB-lite"/>
    </source>
</evidence>
<dbReference type="AlphaFoldDB" id="A0A7Y7IFA2"/>
<keyword evidence="9" id="KW-1185">Reference proteome</keyword>
<keyword evidence="8" id="KW-0436">Ligase</keyword>
<comment type="subcellular location">
    <subcellularLocation>
        <location evidence="1">Membrane</location>
        <topology evidence="1">Multi-pass membrane protein</topology>
    </subcellularLocation>
</comment>
<feature type="transmembrane region" description="Helical" evidence="6">
    <location>
        <begin position="359"/>
        <end position="380"/>
    </location>
</feature>
<dbReference type="GO" id="GO:0016020">
    <property type="term" value="C:membrane"/>
    <property type="evidence" value="ECO:0007669"/>
    <property type="project" value="UniProtKB-SubCell"/>
</dbReference>
<feature type="domain" description="O-antigen ligase-related" evidence="7">
    <location>
        <begin position="210"/>
        <end position="335"/>
    </location>
</feature>
<dbReference type="Proteomes" id="UP000543556">
    <property type="component" value="Unassembled WGS sequence"/>
</dbReference>
<reference evidence="8 9" key="1">
    <citation type="submission" date="2020-02" db="EMBL/GenBank/DDBJ databases">
        <title>Genome sequence of strain AETb3-4.</title>
        <authorList>
            <person name="Gao J."/>
            <person name="Zhang X."/>
        </authorList>
    </citation>
    <scope>NUCLEOTIDE SEQUENCE [LARGE SCALE GENOMIC DNA]</scope>
    <source>
        <strain evidence="8 9">AETb3-4</strain>
    </source>
</reference>
<dbReference type="InterPro" id="IPR007016">
    <property type="entry name" value="O-antigen_ligase-rel_domated"/>
</dbReference>
<sequence>MLTTYLVLLLVIPSDRGIGPLGAAGSPSTLFGLGMLLWWVWHHLRTPRTPGLHRSQPVRIALYVFVLSVLASYVVSTLSVLPFVDSNASNMQLLSVASYAGVVLVGVDGLRDRERFLAVLRRIAFLGGCYAVLGFAQFMTGHNFVDMVPIPGLSSGGAEGIDTRGGFVRPEATARHTLEYAAVLSMILPLALTLGISDRALMRLKRWFPAVAILMAALVSVTRSALLGVVASLVLLVPTWKRSFRIRAMWVGGLGLVAMYFLVPGLAGTLLGMFSGGDPSVASRTDSYAVVGSYLSISPWFGRGAGTLGPSYRIFDNQYIGLLIETGIIGLAAFLGVVLTAIVTTLFRRRHGTDPVLDALGPALAGAVLAGALLCAFFDAFHFPQAVGMLFLAIGLCGAHWNLQSPEEMVQGPGRTTGGDGRGVRRAGAIMRRRWYVATVVLLLAIPATVLAWSVPGVYYAEFDLHFVAPAGATKHNPLRTEPSSVVKYAALVERMYVSEHPNAPILPTRAPLYGTGLRDAQAVYLPNAGGQWQTNFNRPTVTVEIVKQNRDDVMAAAEEITKGISAIAIENQKELGVWSKSQITVQPDAVGVAYLSARGKYAVVGAGLLALGLSVGAAFLFDTIAAHARARLHRIHKGRRSSRQVRVPGSKASG</sequence>
<gene>
    <name evidence="8" type="ORF">G6034_05655</name>
</gene>
<feature type="transmembrane region" description="Helical" evidence="6">
    <location>
        <begin position="119"/>
        <end position="139"/>
    </location>
</feature>
<dbReference type="PANTHER" id="PTHR37422">
    <property type="entry name" value="TEICHURONIC ACID BIOSYNTHESIS PROTEIN TUAE"/>
    <property type="match status" value="1"/>
</dbReference>
<evidence type="ECO:0000256" key="4">
    <source>
        <dbReference type="ARBA" id="ARBA00023136"/>
    </source>
</evidence>
<dbReference type="InterPro" id="IPR051533">
    <property type="entry name" value="WaaL-like"/>
</dbReference>